<reference evidence="2" key="1">
    <citation type="journal article" date="2019" name="Int. J. Syst. Evol. Microbiol.">
        <title>The Global Catalogue of Microorganisms (GCM) 10K type strain sequencing project: providing services to taxonomists for standard genome sequencing and annotation.</title>
        <authorList>
            <consortium name="The Broad Institute Genomics Platform"/>
            <consortium name="The Broad Institute Genome Sequencing Center for Infectious Disease"/>
            <person name="Wu L."/>
            <person name="Ma J."/>
        </authorList>
    </citation>
    <scope>NUCLEOTIDE SEQUENCE [LARGE SCALE GENOMIC DNA]</scope>
    <source>
        <strain evidence="2">JCM 3272</strain>
    </source>
</reference>
<organism evidence="1 2">
    <name type="scientific">Dactylosporangium salmoneum</name>
    <dbReference type="NCBI Taxonomy" id="53361"/>
    <lineage>
        <taxon>Bacteria</taxon>
        <taxon>Bacillati</taxon>
        <taxon>Actinomycetota</taxon>
        <taxon>Actinomycetes</taxon>
        <taxon>Micromonosporales</taxon>
        <taxon>Micromonosporaceae</taxon>
        <taxon>Dactylosporangium</taxon>
    </lineage>
</organism>
<evidence type="ECO:0000313" key="1">
    <source>
        <dbReference type="EMBL" id="GAA2388969.1"/>
    </source>
</evidence>
<dbReference type="Proteomes" id="UP001501444">
    <property type="component" value="Unassembled WGS sequence"/>
</dbReference>
<dbReference type="RefSeq" id="WP_344619837.1">
    <property type="nucleotide sequence ID" value="NZ_BAAARV010000116.1"/>
</dbReference>
<dbReference type="EMBL" id="BAAARV010000116">
    <property type="protein sequence ID" value="GAA2388969.1"/>
    <property type="molecule type" value="Genomic_DNA"/>
</dbReference>
<accession>A0ABP5UVW5</accession>
<evidence type="ECO:0000313" key="2">
    <source>
        <dbReference type="Proteomes" id="UP001501444"/>
    </source>
</evidence>
<protein>
    <submittedName>
        <fullName evidence="1">Uncharacterized protein</fullName>
    </submittedName>
</protein>
<proteinExistence type="predicted"/>
<name>A0ABP5UVW5_9ACTN</name>
<comment type="caution">
    <text evidence="1">The sequence shown here is derived from an EMBL/GenBank/DDBJ whole genome shotgun (WGS) entry which is preliminary data.</text>
</comment>
<gene>
    <name evidence="1" type="ORF">GCM10010170_100340</name>
</gene>
<keyword evidence="2" id="KW-1185">Reference proteome</keyword>
<sequence>MVIAVVPRFEAVYCDGWDGGVVNPLTATVAQARDAAGEPYTVVLLLDGRRHAVLDLSWADGYCCV</sequence>